<evidence type="ECO:0000256" key="3">
    <source>
        <dbReference type="SAM" id="MobiDB-lite"/>
    </source>
</evidence>
<protein>
    <submittedName>
        <fullName evidence="6">Helix-turn-helix domain-containing protein</fullName>
    </submittedName>
</protein>
<comment type="caution">
    <text evidence="6">The sequence shown here is derived from an EMBL/GenBank/DDBJ whole genome shotgun (WGS) entry which is preliminary data.</text>
</comment>
<dbReference type="Pfam" id="PF04967">
    <property type="entry name" value="HTH_10"/>
    <property type="match status" value="1"/>
</dbReference>
<dbReference type="PANTHER" id="PTHR34236">
    <property type="entry name" value="DIMETHYL SULFOXIDE REDUCTASE TRANSCRIPTIONAL ACTIVATOR"/>
    <property type="match status" value="1"/>
</dbReference>
<gene>
    <name evidence="6" type="ORF">OS889_10365</name>
</gene>
<dbReference type="EMBL" id="JBGNYA010000001">
    <property type="protein sequence ID" value="MFA1611402.1"/>
    <property type="molecule type" value="Genomic_DNA"/>
</dbReference>
<evidence type="ECO:0000256" key="1">
    <source>
        <dbReference type="ARBA" id="ARBA00023015"/>
    </source>
</evidence>
<accession>A0ABD5MBV7</accession>
<dbReference type="InterPro" id="IPR007050">
    <property type="entry name" value="HTH_bacterioopsin"/>
</dbReference>
<organism evidence="6 7">
    <name type="scientific">Halobellus rubicundus</name>
    <dbReference type="NCBI Taxonomy" id="2996466"/>
    <lineage>
        <taxon>Archaea</taxon>
        <taxon>Methanobacteriati</taxon>
        <taxon>Methanobacteriota</taxon>
        <taxon>Stenosarchaea group</taxon>
        <taxon>Halobacteria</taxon>
        <taxon>Halobacteriales</taxon>
        <taxon>Haloferacaceae</taxon>
        <taxon>Halobellus</taxon>
    </lineage>
</organism>
<dbReference type="RefSeq" id="WP_372389650.1">
    <property type="nucleotide sequence ID" value="NZ_JBGNYA010000001.1"/>
</dbReference>
<dbReference type="Pfam" id="PF24277">
    <property type="entry name" value="DmsR_N"/>
    <property type="match status" value="1"/>
</dbReference>
<evidence type="ECO:0000313" key="7">
    <source>
        <dbReference type="Proteomes" id="UP001570511"/>
    </source>
</evidence>
<dbReference type="PANTHER" id="PTHR34236:SF1">
    <property type="entry name" value="DIMETHYL SULFOXIDE REDUCTASE TRANSCRIPTIONAL ACTIVATOR"/>
    <property type="match status" value="1"/>
</dbReference>
<evidence type="ECO:0000259" key="5">
    <source>
        <dbReference type="Pfam" id="PF24277"/>
    </source>
</evidence>
<dbReference type="InterPro" id="IPR056433">
    <property type="entry name" value="DmsR-like_N"/>
</dbReference>
<proteinExistence type="predicted"/>
<evidence type="ECO:0000256" key="2">
    <source>
        <dbReference type="ARBA" id="ARBA00023163"/>
    </source>
</evidence>
<feature type="region of interest" description="Disordered" evidence="3">
    <location>
        <begin position="1"/>
        <end position="46"/>
    </location>
</feature>
<reference evidence="6 7" key="1">
    <citation type="submission" date="2024-08" db="EMBL/GenBank/DDBJ databases">
        <title>Halobellus sp. MBLA0158 whole genome sequence.</title>
        <authorList>
            <person name="Hwang C.Y."/>
            <person name="Cho E.-S."/>
            <person name="Seo M.-J."/>
        </authorList>
    </citation>
    <scope>NUCLEOTIDE SEQUENCE [LARGE SCALE GENOMIC DNA]</scope>
    <source>
        <strain evidence="6 7">MBLA0158</strain>
    </source>
</reference>
<feature type="domain" description="HTH bat-type" evidence="4">
    <location>
        <begin position="164"/>
        <end position="215"/>
    </location>
</feature>
<keyword evidence="7" id="KW-1185">Reference proteome</keyword>
<dbReference type="Proteomes" id="UP001570511">
    <property type="component" value="Unassembled WGS sequence"/>
</dbReference>
<keyword evidence="2" id="KW-0804">Transcription</keyword>
<dbReference type="InterPro" id="IPR036388">
    <property type="entry name" value="WH-like_DNA-bd_sf"/>
</dbReference>
<sequence length="220" mass="24199">MTGIRAEVTVESPPDCPAVRASEAADAPATSVTKSAPSDPDAPMTEEFVLETDEAAPLEDGLPDDDREFTEVFSYGSEQVYRFDRSPDRNCFCESVEAFGCPVRDVHTRDGALMISFHAPDVDTLRDVIRRLDEGWDGVSVHRLVRSDGDREESDLAVVDRSALTARQREVLETAHEMGYFEHPKRANAGDVASELDIDPSTFSEHLATAQDKLLSAILD</sequence>
<dbReference type="Gene3D" id="1.10.10.10">
    <property type="entry name" value="Winged helix-like DNA-binding domain superfamily/Winged helix DNA-binding domain"/>
    <property type="match status" value="1"/>
</dbReference>
<keyword evidence="1" id="KW-0805">Transcription regulation</keyword>
<name>A0ABD5MBV7_9EURY</name>
<evidence type="ECO:0000313" key="6">
    <source>
        <dbReference type="EMBL" id="MFA1611402.1"/>
    </source>
</evidence>
<feature type="domain" description="DmsR-like N-terminal" evidence="5">
    <location>
        <begin position="1"/>
        <end position="147"/>
    </location>
</feature>
<dbReference type="AlphaFoldDB" id="A0ABD5MBV7"/>
<evidence type="ECO:0000259" key="4">
    <source>
        <dbReference type="Pfam" id="PF04967"/>
    </source>
</evidence>